<evidence type="ECO:0000313" key="1">
    <source>
        <dbReference type="EMBL" id="RIH93796.1"/>
    </source>
</evidence>
<reference evidence="1 2" key="1">
    <citation type="submission" date="2018-08" db="EMBL/GenBank/DDBJ databases">
        <title>Meiothermus granaticius genome AF-68 sequencing project.</title>
        <authorList>
            <person name="Da Costa M.S."/>
            <person name="Albuquerque L."/>
            <person name="Raposo P."/>
            <person name="Froufe H.J.C."/>
            <person name="Barroso C.S."/>
            <person name="Egas C."/>
        </authorList>
    </citation>
    <scope>NUCLEOTIDE SEQUENCE [LARGE SCALE GENOMIC DNA]</scope>
    <source>
        <strain evidence="1 2">AF-68</strain>
    </source>
</reference>
<sequence>MAQEPTPRNLPPPKSPVYLVLLWPDEAGHWEGRIKDARTGLERPFFELEALLSWLESEQDRTNRRLA</sequence>
<evidence type="ECO:0000313" key="2">
    <source>
        <dbReference type="Proteomes" id="UP000266178"/>
    </source>
</evidence>
<dbReference type="RefSeq" id="WP_119355902.1">
    <property type="nucleotide sequence ID" value="NZ_BJXM01000002.1"/>
</dbReference>
<dbReference type="AlphaFoldDB" id="A0A399FDC0"/>
<dbReference type="EMBL" id="QWLB01000003">
    <property type="protein sequence ID" value="RIH93796.1"/>
    <property type="molecule type" value="Genomic_DNA"/>
</dbReference>
<dbReference type="Proteomes" id="UP000266178">
    <property type="component" value="Unassembled WGS sequence"/>
</dbReference>
<proteinExistence type="predicted"/>
<name>A0A399FDC0_9DEIN</name>
<keyword evidence="2" id="KW-1185">Reference proteome</keyword>
<accession>A0A399FDC0</accession>
<protein>
    <submittedName>
        <fullName evidence="1">Uncharacterized protein</fullName>
    </submittedName>
</protein>
<organism evidence="1 2">
    <name type="scientific">Meiothermus granaticius NBRC 107808</name>
    <dbReference type="NCBI Taxonomy" id="1227551"/>
    <lineage>
        <taxon>Bacteria</taxon>
        <taxon>Thermotogati</taxon>
        <taxon>Deinococcota</taxon>
        <taxon>Deinococci</taxon>
        <taxon>Thermales</taxon>
        <taxon>Thermaceae</taxon>
        <taxon>Meiothermus</taxon>
    </lineage>
</organism>
<gene>
    <name evidence="1" type="ORF">Mgrana_00379</name>
</gene>
<dbReference type="OrthoDB" id="34595at2"/>
<comment type="caution">
    <text evidence="1">The sequence shown here is derived from an EMBL/GenBank/DDBJ whole genome shotgun (WGS) entry which is preliminary data.</text>
</comment>